<reference evidence="3" key="1">
    <citation type="submission" date="2021-03" db="EMBL/GenBank/DDBJ databases">
        <title>Assistant Professor.</title>
        <authorList>
            <person name="Huq M.A."/>
        </authorList>
    </citation>
    <scope>NUCLEOTIDE SEQUENCE [LARGE SCALE GENOMIC DNA]</scope>
    <source>
        <strain evidence="3">MAH-28</strain>
    </source>
</reference>
<evidence type="ECO:0000256" key="1">
    <source>
        <dbReference type="SAM" id="Phobius"/>
    </source>
</evidence>
<feature type="transmembrane region" description="Helical" evidence="1">
    <location>
        <begin position="71"/>
        <end position="89"/>
    </location>
</feature>
<feature type="transmembrane region" description="Helical" evidence="1">
    <location>
        <begin position="112"/>
        <end position="134"/>
    </location>
</feature>
<evidence type="ECO:0000313" key="3">
    <source>
        <dbReference type="Proteomes" id="UP000679126"/>
    </source>
</evidence>
<accession>A0ABS3YE13</accession>
<dbReference type="Proteomes" id="UP000679126">
    <property type="component" value="Unassembled WGS sequence"/>
</dbReference>
<protein>
    <submittedName>
        <fullName evidence="2">Uncharacterized protein</fullName>
    </submittedName>
</protein>
<keyword evidence="1" id="KW-0812">Transmembrane</keyword>
<dbReference type="EMBL" id="JAGHKP010000002">
    <property type="protein sequence ID" value="MBO9152911.1"/>
    <property type="molecule type" value="Genomic_DNA"/>
</dbReference>
<sequence length="142" mass="16581">MKRLLRPDFQLYLLAFLLTLITTAIILSPNSGFFEITDILTILIWSVLFICFEALFYYATRHYRQYRWLQYFHIATTFILAAFYIIIFLKPEQTNFSAEKIHALAGFDPVEVFITLLFFAGQAAFVFNLIAGFIRGSKNIQK</sequence>
<keyword evidence="1" id="KW-0472">Membrane</keyword>
<gene>
    <name evidence="2" type="ORF">J7I43_11855</name>
</gene>
<dbReference type="RefSeq" id="WP_209145889.1">
    <property type="nucleotide sequence ID" value="NZ_JAGHKP010000002.1"/>
</dbReference>
<comment type="caution">
    <text evidence="2">The sequence shown here is derived from an EMBL/GenBank/DDBJ whole genome shotgun (WGS) entry which is preliminary data.</text>
</comment>
<evidence type="ECO:0000313" key="2">
    <source>
        <dbReference type="EMBL" id="MBO9152911.1"/>
    </source>
</evidence>
<keyword evidence="1" id="KW-1133">Transmembrane helix</keyword>
<name>A0ABS3YE13_9BACT</name>
<proteinExistence type="predicted"/>
<keyword evidence="3" id="KW-1185">Reference proteome</keyword>
<feature type="transmembrane region" description="Helical" evidence="1">
    <location>
        <begin position="9"/>
        <end position="27"/>
    </location>
</feature>
<organism evidence="2 3">
    <name type="scientific">Chitinophaga chungangae</name>
    <dbReference type="NCBI Taxonomy" id="2821488"/>
    <lineage>
        <taxon>Bacteria</taxon>
        <taxon>Pseudomonadati</taxon>
        <taxon>Bacteroidota</taxon>
        <taxon>Chitinophagia</taxon>
        <taxon>Chitinophagales</taxon>
        <taxon>Chitinophagaceae</taxon>
        <taxon>Chitinophaga</taxon>
    </lineage>
</organism>
<feature type="transmembrane region" description="Helical" evidence="1">
    <location>
        <begin position="39"/>
        <end position="59"/>
    </location>
</feature>